<name>A0A919KWW8_9ACTN</name>
<dbReference type="EMBL" id="BNBO01000025">
    <property type="protein sequence ID" value="GHH75418.1"/>
    <property type="molecule type" value="Genomic_DNA"/>
</dbReference>
<evidence type="ECO:0000313" key="1">
    <source>
        <dbReference type="EMBL" id="GHH75418.1"/>
    </source>
</evidence>
<dbReference type="AlphaFoldDB" id="A0A919KWW8"/>
<organism evidence="1 2">
    <name type="scientific">Kitasatospora indigofera</name>
    <dbReference type="NCBI Taxonomy" id="67307"/>
    <lineage>
        <taxon>Bacteria</taxon>
        <taxon>Bacillati</taxon>
        <taxon>Actinomycetota</taxon>
        <taxon>Actinomycetes</taxon>
        <taxon>Kitasatosporales</taxon>
        <taxon>Streptomycetaceae</taxon>
        <taxon>Kitasatospora</taxon>
    </lineage>
</organism>
<protein>
    <submittedName>
        <fullName evidence="1">Uncharacterized protein</fullName>
    </submittedName>
</protein>
<proteinExistence type="predicted"/>
<gene>
    <name evidence="1" type="ORF">GCM10018781_44270</name>
</gene>
<accession>A0A919KWW8</accession>
<reference evidence="1" key="1">
    <citation type="journal article" date="2014" name="Int. J. Syst. Evol. Microbiol.">
        <title>Complete genome sequence of Corynebacterium casei LMG S-19264T (=DSM 44701T), isolated from a smear-ripened cheese.</title>
        <authorList>
            <consortium name="US DOE Joint Genome Institute (JGI-PGF)"/>
            <person name="Walter F."/>
            <person name="Albersmeier A."/>
            <person name="Kalinowski J."/>
            <person name="Ruckert C."/>
        </authorList>
    </citation>
    <scope>NUCLEOTIDE SEQUENCE</scope>
    <source>
        <strain evidence="1">JCM 4646</strain>
    </source>
</reference>
<comment type="caution">
    <text evidence="1">The sequence shown here is derived from an EMBL/GenBank/DDBJ whole genome shotgun (WGS) entry which is preliminary data.</text>
</comment>
<evidence type="ECO:0000313" key="2">
    <source>
        <dbReference type="Proteomes" id="UP000617734"/>
    </source>
</evidence>
<dbReference type="Proteomes" id="UP000617734">
    <property type="component" value="Unassembled WGS sequence"/>
</dbReference>
<reference evidence="1" key="2">
    <citation type="submission" date="2020-09" db="EMBL/GenBank/DDBJ databases">
        <authorList>
            <person name="Sun Q."/>
            <person name="Ohkuma M."/>
        </authorList>
    </citation>
    <scope>NUCLEOTIDE SEQUENCE</scope>
    <source>
        <strain evidence="1">JCM 4646</strain>
    </source>
</reference>
<sequence length="65" mass="7040">MPPGGLRGKARETGKHLRSAHRVTAKWLASPAGKGTVRIAVELLKLGLRFKGIDIDLLGDDPLKR</sequence>
<keyword evidence="2" id="KW-1185">Reference proteome</keyword>